<keyword evidence="5" id="KW-0472">Membrane</keyword>
<feature type="chain" id="PRO_5021386411" evidence="6">
    <location>
        <begin position="23"/>
        <end position="204"/>
    </location>
</feature>
<evidence type="ECO:0000313" key="8">
    <source>
        <dbReference type="Proteomes" id="UP000297737"/>
    </source>
</evidence>
<evidence type="ECO:0000256" key="2">
    <source>
        <dbReference type="ARBA" id="ARBA00008854"/>
    </source>
</evidence>
<evidence type="ECO:0000256" key="1">
    <source>
        <dbReference type="ARBA" id="ARBA00004167"/>
    </source>
</evidence>
<keyword evidence="6" id="KW-0732">Signal</keyword>
<evidence type="ECO:0000256" key="6">
    <source>
        <dbReference type="SAM" id="SignalP"/>
    </source>
</evidence>
<keyword evidence="3" id="KW-0812">Transmembrane</keyword>
<dbReference type="Pfam" id="PF04011">
    <property type="entry name" value="LemA"/>
    <property type="match status" value="1"/>
</dbReference>
<organism evidence="7 8">
    <name type="scientific">Glacieibacterium arshaanense</name>
    <dbReference type="NCBI Taxonomy" id="2511025"/>
    <lineage>
        <taxon>Bacteria</taxon>
        <taxon>Pseudomonadati</taxon>
        <taxon>Pseudomonadota</taxon>
        <taxon>Alphaproteobacteria</taxon>
        <taxon>Sphingomonadales</taxon>
        <taxon>Sphingosinicellaceae</taxon>
        <taxon>Glacieibacterium</taxon>
    </lineage>
</organism>
<dbReference type="PANTHER" id="PTHR34478:SF2">
    <property type="entry name" value="MEMBRANE PROTEIN"/>
    <property type="match status" value="1"/>
</dbReference>
<feature type="signal peptide" evidence="6">
    <location>
        <begin position="1"/>
        <end position="22"/>
    </location>
</feature>
<gene>
    <name evidence="7" type="ORF">EUV02_13135</name>
</gene>
<dbReference type="OrthoDB" id="9804152at2"/>
<protein>
    <submittedName>
        <fullName evidence="7">LemA family protein</fullName>
    </submittedName>
</protein>
<keyword evidence="4" id="KW-1133">Transmembrane helix</keyword>
<dbReference type="Gene3D" id="1.20.1440.20">
    <property type="entry name" value="LemA-like domain"/>
    <property type="match status" value="1"/>
</dbReference>
<dbReference type="EMBL" id="SIHO01000003">
    <property type="protein sequence ID" value="TFU01242.1"/>
    <property type="molecule type" value="Genomic_DNA"/>
</dbReference>
<dbReference type="PROSITE" id="PS51257">
    <property type="entry name" value="PROKAR_LIPOPROTEIN"/>
    <property type="match status" value="1"/>
</dbReference>
<comment type="caution">
    <text evidence="7">The sequence shown here is derived from an EMBL/GenBank/DDBJ whole genome shotgun (WGS) entry which is preliminary data.</text>
</comment>
<dbReference type="Proteomes" id="UP000297737">
    <property type="component" value="Unassembled WGS sequence"/>
</dbReference>
<dbReference type="GO" id="GO:0016020">
    <property type="term" value="C:membrane"/>
    <property type="evidence" value="ECO:0007669"/>
    <property type="project" value="UniProtKB-SubCell"/>
</dbReference>
<name>A0A4Y9EKB9_9SPHN</name>
<keyword evidence="8" id="KW-1185">Reference proteome</keyword>
<evidence type="ECO:0000256" key="5">
    <source>
        <dbReference type="ARBA" id="ARBA00023136"/>
    </source>
</evidence>
<dbReference type="RefSeq" id="WP_135246746.1">
    <property type="nucleotide sequence ID" value="NZ_SIHO01000003.1"/>
</dbReference>
<evidence type="ECO:0000256" key="3">
    <source>
        <dbReference type="ARBA" id="ARBA00022692"/>
    </source>
</evidence>
<accession>A0A4Y9EKB9</accession>
<sequence length="204" mass="22010">MSIFATRTARIAVPLALTLALAGCGVNTIPTKEEAAKAAWAQVENQYQRRADLIPNLVATVQGAAKQEQATLTAVIDARAKATQVTVDPTKLSDPAVMEQYQAAQGNLSSALGRLLVSVEKYPELKSNEGFLQLQSQLEGTENRITIARQDYNTAVQDYNTTIRTFPDMIGAKVIYGSKPLQPFKATTVNAEVAPKVSFDTPAK</sequence>
<dbReference type="AlphaFoldDB" id="A0A4Y9EKB9"/>
<proteinExistence type="inferred from homology"/>
<comment type="similarity">
    <text evidence="2">Belongs to the LemA family.</text>
</comment>
<dbReference type="SUPFAM" id="SSF140478">
    <property type="entry name" value="LemA-like"/>
    <property type="match status" value="1"/>
</dbReference>
<reference evidence="7 8" key="1">
    <citation type="submission" date="2019-02" db="EMBL/GenBank/DDBJ databases">
        <title>Polymorphobacter sp. isolated from the lake at the Tibet of China.</title>
        <authorList>
            <person name="Li A."/>
        </authorList>
    </citation>
    <scope>NUCLEOTIDE SEQUENCE [LARGE SCALE GENOMIC DNA]</scope>
    <source>
        <strain evidence="7 8">DJ1R-1</strain>
    </source>
</reference>
<dbReference type="InterPro" id="IPR007156">
    <property type="entry name" value="MamQ_LemA"/>
</dbReference>
<dbReference type="PANTHER" id="PTHR34478">
    <property type="entry name" value="PROTEIN LEMA"/>
    <property type="match status" value="1"/>
</dbReference>
<comment type="subcellular location">
    <subcellularLocation>
        <location evidence="1">Membrane</location>
        <topology evidence="1">Single-pass membrane protein</topology>
    </subcellularLocation>
</comment>
<evidence type="ECO:0000256" key="4">
    <source>
        <dbReference type="ARBA" id="ARBA00022989"/>
    </source>
</evidence>
<evidence type="ECO:0000313" key="7">
    <source>
        <dbReference type="EMBL" id="TFU01242.1"/>
    </source>
</evidence>
<dbReference type="InterPro" id="IPR023353">
    <property type="entry name" value="LemA-like_dom_sf"/>
</dbReference>